<comment type="caution">
    <text evidence="1">The sequence shown here is derived from an EMBL/GenBank/DDBJ whole genome shotgun (WGS) entry which is preliminary data.</text>
</comment>
<sequence length="143" mass="16356">MSPDEKRRAAKKKLQTLKRKRAAIDAVEKATELKEKNKTPTGQSWTEGFLFKLLAKVLNNAQMHVQHLHLRMEDPFSDPIHPYAVGMTLEAIIIKSADEGWNYTMVGRGNNHQVSGRGLELYNGRKRHDSTNWCLVHSKEDGY</sequence>
<dbReference type="EMBL" id="CM047589">
    <property type="protein sequence ID" value="KAI9919855.1"/>
    <property type="molecule type" value="Genomic_DNA"/>
</dbReference>
<protein>
    <submittedName>
        <fullName evidence="1">Uncharacterized protein</fullName>
    </submittedName>
</protein>
<reference evidence="1 2" key="1">
    <citation type="journal article" date="2022" name="bioRxiv">
        <title>The genome of the oomycete Peronosclerospora sorghi, a cosmopolitan pathogen of maize and sorghum, is inflated with dispersed pseudogenes.</title>
        <authorList>
            <person name="Fletcher K."/>
            <person name="Martin F."/>
            <person name="Isakeit T."/>
            <person name="Cavanaugh K."/>
            <person name="Magill C."/>
            <person name="Michelmore R."/>
        </authorList>
    </citation>
    <scope>NUCLEOTIDE SEQUENCE [LARGE SCALE GENOMIC DNA]</scope>
    <source>
        <strain evidence="1">P6</strain>
    </source>
</reference>
<proteinExistence type="predicted"/>
<name>A0ACC0WLV0_9STRA</name>
<accession>A0ACC0WLV0</accession>
<dbReference type="Proteomes" id="UP001163321">
    <property type="component" value="Chromosome 10"/>
</dbReference>
<evidence type="ECO:0000313" key="1">
    <source>
        <dbReference type="EMBL" id="KAI9919855.1"/>
    </source>
</evidence>
<gene>
    <name evidence="1" type="ORF">PsorP6_015606</name>
</gene>
<evidence type="ECO:0000313" key="2">
    <source>
        <dbReference type="Proteomes" id="UP001163321"/>
    </source>
</evidence>
<keyword evidence="2" id="KW-1185">Reference proteome</keyword>
<organism evidence="1 2">
    <name type="scientific">Peronosclerospora sorghi</name>
    <dbReference type="NCBI Taxonomy" id="230839"/>
    <lineage>
        <taxon>Eukaryota</taxon>
        <taxon>Sar</taxon>
        <taxon>Stramenopiles</taxon>
        <taxon>Oomycota</taxon>
        <taxon>Peronosporomycetes</taxon>
        <taxon>Peronosporales</taxon>
        <taxon>Peronosporaceae</taxon>
        <taxon>Peronosclerospora</taxon>
    </lineage>
</organism>